<organism evidence="4 5">
    <name type="scientific">Reinekea forsetii</name>
    <dbReference type="NCBI Taxonomy" id="1336806"/>
    <lineage>
        <taxon>Bacteria</taxon>
        <taxon>Pseudomonadati</taxon>
        <taxon>Pseudomonadota</taxon>
        <taxon>Gammaproteobacteria</taxon>
        <taxon>Oceanospirillales</taxon>
        <taxon>Saccharospirillaceae</taxon>
        <taxon>Reinekea</taxon>
    </lineage>
</organism>
<dbReference type="InterPro" id="IPR016181">
    <property type="entry name" value="Acyl_CoA_acyltransferase"/>
</dbReference>
<dbReference type="InterPro" id="IPR000182">
    <property type="entry name" value="GNAT_dom"/>
</dbReference>
<sequence>MSIIIRPIRLTDLPAIVAILNPFIETSATTFDTEPYTVTTRLPWFHQFKDTGRYRCFVAETPDGELLGFANSGPLRPKRAYDTSVEVSIYRSPERTVSGLGSLLYAELFTALADEDVHRAHAVITLPNKASIGLHQKFGFYEVGTLNEAGRKFGRYHDVFWMEKRC</sequence>
<dbReference type="AlphaFoldDB" id="A0A2K8KJ22"/>
<dbReference type="SUPFAM" id="SSF55729">
    <property type="entry name" value="Acyl-CoA N-acyltransferases (Nat)"/>
    <property type="match status" value="1"/>
</dbReference>
<protein>
    <submittedName>
        <fullName evidence="4">Phosphinothricin N-acetyltransferase</fullName>
        <ecNumber evidence="4">2.3.1.-</ecNumber>
    </submittedName>
</protein>
<dbReference type="Pfam" id="PF00583">
    <property type="entry name" value="Acetyltransf_1"/>
    <property type="match status" value="1"/>
</dbReference>
<dbReference type="PROSITE" id="PS51186">
    <property type="entry name" value="GNAT"/>
    <property type="match status" value="1"/>
</dbReference>
<dbReference type="PANTHER" id="PTHR43072:SF23">
    <property type="entry name" value="UPF0039 PROTEIN C11D3.02C"/>
    <property type="match status" value="1"/>
</dbReference>
<evidence type="ECO:0000313" key="5">
    <source>
        <dbReference type="Proteomes" id="UP000229757"/>
    </source>
</evidence>
<evidence type="ECO:0000313" key="4">
    <source>
        <dbReference type="EMBL" id="ATX75183.1"/>
    </source>
</evidence>
<dbReference type="EC" id="2.3.1.-" evidence="4"/>
<name>A0A2K8KJ22_9GAMM</name>
<accession>A0A2K8KJ22</accession>
<evidence type="ECO:0000259" key="3">
    <source>
        <dbReference type="PROSITE" id="PS51186"/>
    </source>
</evidence>
<keyword evidence="2 4" id="KW-0012">Acyltransferase</keyword>
<gene>
    <name evidence="4" type="ORF">REIFOR_00005</name>
</gene>
<evidence type="ECO:0000256" key="2">
    <source>
        <dbReference type="ARBA" id="ARBA00023315"/>
    </source>
</evidence>
<dbReference type="KEGG" id="rfo:REIFOR_00005"/>
<keyword evidence="1 4" id="KW-0808">Transferase</keyword>
<reference evidence="4 5" key="1">
    <citation type="journal article" date="2017" name="Environ. Microbiol.">
        <title>Genomic and physiological analyses of 'Reinekea forsetii' reveal a versatile opportunistic lifestyle during spring algae blooms.</title>
        <authorList>
            <person name="Avci B."/>
            <person name="Hahnke R.L."/>
            <person name="Chafee M."/>
            <person name="Fischer T."/>
            <person name="Gruber-Vodicka H."/>
            <person name="Tegetmeyer H.E."/>
            <person name="Harder J."/>
            <person name="Fuchs B.M."/>
            <person name="Amann R.I."/>
            <person name="Teeling H."/>
        </authorList>
    </citation>
    <scope>NUCLEOTIDE SEQUENCE [LARGE SCALE GENOMIC DNA]</scope>
    <source>
        <strain evidence="4 5">Hel1_31_D35</strain>
    </source>
</reference>
<feature type="domain" description="N-acetyltransferase" evidence="3">
    <location>
        <begin position="3"/>
        <end position="166"/>
    </location>
</feature>
<dbReference type="Gene3D" id="3.40.630.30">
    <property type="match status" value="1"/>
</dbReference>
<dbReference type="OrthoDB" id="5459937at2"/>
<dbReference type="EMBL" id="CP011797">
    <property type="protein sequence ID" value="ATX75183.1"/>
    <property type="molecule type" value="Genomic_DNA"/>
</dbReference>
<evidence type="ECO:0000256" key="1">
    <source>
        <dbReference type="ARBA" id="ARBA00022679"/>
    </source>
</evidence>
<proteinExistence type="predicted"/>
<dbReference type="PANTHER" id="PTHR43072">
    <property type="entry name" value="N-ACETYLTRANSFERASE"/>
    <property type="match status" value="1"/>
</dbReference>
<dbReference type="Proteomes" id="UP000229757">
    <property type="component" value="Chromosome"/>
</dbReference>
<keyword evidence="5" id="KW-1185">Reference proteome</keyword>
<dbReference type="GO" id="GO:0016747">
    <property type="term" value="F:acyltransferase activity, transferring groups other than amino-acyl groups"/>
    <property type="evidence" value="ECO:0007669"/>
    <property type="project" value="InterPro"/>
</dbReference>
<dbReference type="RefSeq" id="WP_100255606.1">
    <property type="nucleotide sequence ID" value="NZ_CP011797.1"/>
</dbReference>